<dbReference type="GeneID" id="77188070"/>
<dbReference type="Proteomes" id="UP000254133">
    <property type="component" value="Unassembled WGS sequence"/>
</dbReference>
<dbReference type="EMBL" id="UGPZ01000002">
    <property type="protein sequence ID" value="STY91502.1"/>
    <property type="molecule type" value="Genomic_DNA"/>
</dbReference>
<sequence>MRLLFPLTAFLTLTACSISVIPTDVKVVGISTPATEFCLQQKGFINPTTVNGKQVNICELPNGQKVEVNEFYKISGGSEQSHYTP</sequence>
<reference evidence="1 4" key="1">
    <citation type="submission" date="2018-06" db="EMBL/GenBank/DDBJ databases">
        <authorList>
            <consortium name="Pathogen Informatics"/>
            <person name="Doyle S."/>
        </authorList>
    </citation>
    <scope>NUCLEOTIDE SEQUENCE [LARGE SCALE GENOMIC DNA]</scope>
    <source>
        <strain evidence="1 4">NCTC9426</strain>
    </source>
</reference>
<protein>
    <submittedName>
        <fullName evidence="2">DUF333 domain-containing protein</fullName>
    </submittedName>
    <submittedName>
        <fullName evidence="1">Hemolysin</fullName>
    </submittedName>
</protein>
<dbReference type="Proteomes" id="UP001163283">
    <property type="component" value="Chromosome"/>
</dbReference>
<dbReference type="EMBL" id="CP087830">
    <property type="protein sequence ID" value="UZA02352.1"/>
    <property type="molecule type" value="Genomic_DNA"/>
</dbReference>
<evidence type="ECO:0000313" key="5">
    <source>
        <dbReference type="Proteomes" id="UP001163283"/>
    </source>
</evidence>
<evidence type="ECO:0000313" key="3">
    <source>
        <dbReference type="EMBL" id="UZA50887.1"/>
    </source>
</evidence>
<organism evidence="1 4">
    <name type="scientific">Moraxella bovis</name>
    <dbReference type="NCBI Taxonomy" id="476"/>
    <lineage>
        <taxon>Bacteria</taxon>
        <taxon>Pseudomonadati</taxon>
        <taxon>Pseudomonadota</taxon>
        <taxon>Gammaproteobacteria</taxon>
        <taxon>Moraxellales</taxon>
        <taxon>Moraxellaceae</taxon>
        <taxon>Moraxella</taxon>
    </lineage>
</organism>
<evidence type="ECO:0000313" key="1">
    <source>
        <dbReference type="EMBL" id="STY91502.1"/>
    </source>
</evidence>
<dbReference type="KEGG" id="mboi:DQF64_10080"/>
<gene>
    <name evidence="2" type="ORF">LP092_10265</name>
    <name evidence="3" type="ORF">LP129_10220</name>
    <name evidence="1" type="ORF">NCTC9426_01560</name>
</gene>
<dbReference type="AlphaFoldDB" id="A0A1T0A6P4"/>
<dbReference type="PROSITE" id="PS51257">
    <property type="entry name" value="PROKAR_LIPOPROTEIN"/>
    <property type="match status" value="1"/>
</dbReference>
<proteinExistence type="predicted"/>
<dbReference type="InterPro" id="IPR005590">
    <property type="entry name" value="DUF333"/>
</dbReference>
<dbReference type="Pfam" id="PF03891">
    <property type="entry name" value="DUF333"/>
    <property type="match status" value="1"/>
</dbReference>
<dbReference type="RefSeq" id="WP_078273583.1">
    <property type="nucleotide sequence ID" value="NZ_CP030241.1"/>
</dbReference>
<evidence type="ECO:0000313" key="4">
    <source>
        <dbReference type="Proteomes" id="UP000254133"/>
    </source>
</evidence>
<accession>A0A1T0A6P4</accession>
<dbReference type="STRING" id="476.B0182_03360"/>
<evidence type="ECO:0000313" key="6">
    <source>
        <dbReference type="Proteomes" id="UP001163632"/>
    </source>
</evidence>
<evidence type="ECO:0000313" key="2">
    <source>
        <dbReference type="EMBL" id="UZA02352.1"/>
    </source>
</evidence>
<dbReference type="EMBL" id="CP087781">
    <property type="protein sequence ID" value="UZA50887.1"/>
    <property type="molecule type" value="Genomic_DNA"/>
</dbReference>
<reference evidence="2 5" key="2">
    <citation type="journal article" date="2022" name="BMC Microbiol.">
        <title>Whole genome sequencing of Moraxella bovis strains from North America reveals two genotypes with different genetic determinants.</title>
        <authorList>
            <person name="Wynn E.L."/>
            <person name="Hille M.M."/>
            <person name="Loy J.D."/>
            <person name="Schuller G."/>
            <person name="Kuhn K.L."/>
            <person name="Dickey A.M."/>
            <person name="Bono J.L."/>
            <person name="Clawson M.L."/>
        </authorList>
    </citation>
    <scope>NUCLEOTIDE SEQUENCE</scope>
    <source>
        <strain evidence="2">SAM102599</strain>
        <strain evidence="3 5">SAM57978</strain>
    </source>
</reference>
<name>A0A1T0A6P4_MORBO</name>
<dbReference type="Proteomes" id="UP001163632">
    <property type="component" value="Chromosome"/>
</dbReference>
<keyword evidence="6" id="KW-1185">Reference proteome</keyword>